<feature type="domain" description="Helicase ATP-binding" evidence="4">
    <location>
        <begin position="276"/>
        <end position="480"/>
    </location>
</feature>
<feature type="region of interest" description="Disordered" evidence="3">
    <location>
        <begin position="20"/>
        <end position="116"/>
    </location>
</feature>
<dbReference type="InterPro" id="IPR014001">
    <property type="entry name" value="Helicase_ATP-bd"/>
</dbReference>
<evidence type="ECO:0000313" key="6">
    <source>
        <dbReference type="EMBL" id="KAH7287648.1"/>
    </source>
</evidence>
<keyword evidence="2" id="KW-0378">Hydrolase</keyword>
<feature type="domain" description="Helicase C-terminal" evidence="5">
    <location>
        <begin position="678"/>
        <end position="837"/>
    </location>
</feature>
<protein>
    <submittedName>
        <fullName evidence="6">Uncharacterized protein</fullName>
    </submittedName>
</protein>
<evidence type="ECO:0000256" key="3">
    <source>
        <dbReference type="SAM" id="MobiDB-lite"/>
    </source>
</evidence>
<dbReference type="OMA" id="NKVMIRN"/>
<dbReference type="InterPro" id="IPR001650">
    <property type="entry name" value="Helicase_C-like"/>
</dbReference>
<evidence type="ECO:0000256" key="2">
    <source>
        <dbReference type="ARBA" id="ARBA00022801"/>
    </source>
</evidence>
<dbReference type="Pfam" id="PF00176">
    <property type="entry name" value="SNF2-rel_dom"/>
    <property type="match status" value="1"/>
</dbReference>
<dbReference type="Gene3D" id="3.40.50.300">
    <property type="entry name" value="P-loop containing nucleotide triphosphate hydrolases"/>
    <property type="match status" value="1"/>
</dbReference>
<dbReference type="Gene3D" id="3.40.50.10810">
    <property type="entry name" value="Tandem AAA-ATPase domain"/>
    <property type="match status" value="1"/>
</dbReference>
<reference evidence="6" key="1">
    <citation type="submission" date="2021-08" db="EMBL/GenBank/DDBJ databases">
        <title>WGS assembly of Ceratopteris richardii.</title>
        <authorList>
            <person name="Marchant D.B."/>
            <person name="Chen G."/>
            <person name="Jenkins J."/>
            <person name="Shu S."/>
            <person name="Leebens-Mack J."/>
            <person name="Grimwood J."/>
            <person name="Schmutz J."/>
            <person name="Soltis P."/>
            <person name="Soltis D."/>
            <person name="Chen Z.-H."/>
        </authorList>
    </citation>
    <scope>NUCLEOTIDE SEQUENCE</scope>
    <source>
        <strain evidence="6">Whitten #5841</strain>
        <tissue evidence="6">Leaf</tissue>
    </source>
</reference>
<dbReference type="SUPFAM" id="SSF52540">
    <property type="entry name" value="P-loop containing nucleoside triphosphate hydrolases"/>
    <property type="match status" value="2"/>
</dbReference>
<keyword evidence="1" id="KW-0150">Chloroplast</keyword>
<dbReference type="PROSITE" id="PS51194">
    <property type="entry name" value="HELICASE_CTER"/>
    <property type="match status" value="1"/>
</dbReference>
<dbReference type="InterPro" id="IPR049730">
    <property type="entry name" value="SNF2/RAD54-like_C"/>
</dbReference>
<dbReference type="AlphaFoldDB" id="A0A8T2QVV1"/>
<dbReference type="GO" id="GO:0016787">
    <property type="term" value="F:hydrolase activity"/>
    <property type="evidence" value="ECO:0007669"/>
    <property type="project" value="UniProtKB-KW"/>
</dbReference>
<sequence length="851" mass="94597">MNPTFNELSDDDRDFINVRASRVLGPRIGRPSPARTGVDKLSPSPAERGSLPSIESFAFNHQGHGQNGLDDDDDESSMPSSSRKRKTRKYMVLDESSDEDVDPAQQRQKSAKTEELELDFSTPHAGTSRLVDATRNEDVAICIDTSAADMNVSNDEAIARTLQEEESIELENGNYEGGGLCLHEDDQYVDLESQGAEVDLIGSTLQKCDEIAASLRKELKVGCSSDSAEYTDRYAEIDASAAKIVSQADVSAACRSEDGHLVLKPYQLVGVNFLMLLYRKNVGGAILADEMGLGKTIQVHSLSCVFQIYIPGKFVAANVSMFGQAVSFLAVLNHLDKDPGPHLIICPASLLENWARELKKWCPHFTLIAYHGAERAAHYRQLNYTVKAQKPAPFNVMLTGYSLFERQSAQQKDDRKLLRKFKWSCVLMDEAHLLKDRSSSRRRHLWALAQKAKQRLLLTGTPLQNDLQELWSLLEFMVPDIFDSGDIDLKKVFGSRNAGGDAQTEDMDLIARIKAILGPFVLRRLKSDVMRQLVAKTQKVELLEMIPGQAQAYKEAIEEYRAAANKARSSKALTETSTNATELLPRRQISNYFTQFRKIANHPLLVRRLYTEADVGSLAKILHSKGAFGFECTLQRVKDELLTYSDYALHRLSASYNGVGLRGALSNNYALGSAKCQALAKLLPRLKEEGHRALIFSQWTGMMDILEWALDVIGLEYLRLDGSTQVAERQTIIDNYNNDQDIFACLLSTRAGGQGLNLTGADTVIIHDMDFNPQMDRQAEDRCHRIGQSKPVTVYRLVTKGTVDEDIYSIAKRKLVLDAAVLESGAEAAAEENDFMTMGAILSAILDPTQQ</sequence>
<evidence type="ECO:0000259" key="4">
    <source>
        <dbReference type="PROSITE" id="PS51192"/>
    </source>
</evidence>
<keyword evidence="7" id="KW-1185">Reference proteome</keyword>
<dbReference type="PROSITE" id="PS51192">
    <property type="entry name" value="HELICASE_ATP_BIND_1"/>
    <property type="match status" value="1"/>
</dbReference>
<evidence type="ECO:0000256" key="1">
    <source>
        <dbReference type="ARBA" id="ARBA00022528"/>
    </source>
</evidence>
<dbReference type="InterPro" id="IPR027417">
    <property type="entry name" value="P-loop_NTPase"/>
</dbReference>
<dbReference type="PANTHER" id="PTHR10799">
    <property type="entry name" value="SNF2/RAD54 HELICASE FAMILY"/>
    <property type="match status" value="1"/>
</dbReference>
<dbReference type="InterPro" id="IPR038718">
    <property type="entry name" value="SNF2-like_sf"/>
</dbReference>
<evidence type="ECO:0000313" key="7">
    <source>
        <dbReference type="Proteomes" id="UP000825935"/>
    </source>
</evidence>
<dbReference type="GO" id="GO:0005524">
    <property type="term" value="F:ATP binding"/>
    <property type="evidence" value="ECO:0007669"/>
    <property type="project" value="InterPro"/>
</dbReference>
<evidence type="ECO:0000259" key="5">
    <source>
        <dbReference type="PROSITE" id="PS51194"/>
    </source>
</evidence>
<gene>
    <name evidence="6" type="ORF">KP509_32G067600</name>
</gene>
<accession>A0A8T2QVV1</accession>
<organism evidence="6 7">
    <name type="scientific">Ceratopteris richardii</name>
    <name type="common">Triangle waterfern</name>
    <dbReference type="NCBI Taxonomy" id="49495"/>
    <lineage>
        <taxon>Eukaryota</taxon>
        <taxon>Viridiplantae</taxon>
        <taxon>Streptophyta</taxon>
        <taxon>Embryophyta</taxon>
        <taxon>Tracheophyta</taxon>
        <taxon>Polypodiopsida</taxon>
        <taxon>Polypodiidae</taxon>
        <taxon>Polypodiales</taxon>
        <taxon>Pteridineae</taxon>
        <taxon>Pteridaceae</taxon>
        <taxon>Parkerioideae</taxon>
        <taxon>Ceratopteris</taxon>
    </lineage>
</organism>
<dbReference type="EMBL" id="CM035437">
    <property type="protein sequence ID" value="KAH7287648.1"/>
    <property type="molecule type" value="Genomic_DNA"/>
</dbReference>
<dbReference type="SMART" id="SM00487">
    <property type="entry name" value="DEXDc"/>
    <property type="match status" value="1"/>
</dbReference>
<keyword evidence="1" id="KW-0934">Plastid</keyword>
<proteinExistence type="predicted"/>
<dbReference type="OrthoDB" id="5857104at2759"/>
<comment type="caution">
    <text evidence="6">The sequence shown here is derived from an EMBL/GenBank/DDBJ whole genome shotgun (WGS) entry which is preliminary data.</text>
</comment>
<dbReference type="Proteomes" id="UP000825935">
    <property type="component" value="Chromosome 32"/>
</dbReference>
<name>A0A8T2QVV1_CERRI</name>
<dbReference type="CDD" id="cd17919">
    <property type="entry name" value="DEXHc_Snf"/>
    <property type="match status" value="1"/>
</dbReference>
<dbReference type="CDD" id="cd18793">
    <property type="entry name" value="SF2_C_SNF"/>
    <property type="match status" value="1"/>
</dbReference>
<dbReference type="SMART" id="SM00490">
    <property type="entry name" value="HELICc"/>
    <property type="match status" value="1"/>
</dbReference>
<dbReference type="Pfam" id="PF00271">
    <property type="entry name" value="Helicase_C"/>
    <property type="match status" value="1"/>
</dbReference>
<dbReference type="InterPro" id="IPR000330">
    <property type="entry name" value="SNF2_N"/>
</dbReference>